<keyword evidence="5" id="KW-1185">Reference proteome</keyword>
<evidence type="ECO:0008006" key="6">
    <source>
        <dbReference type="Google" id="ProtNLM"/>
    </source>
</evidence>
<evidence type="ECO:0000313" key="4">
    <source>
        <dbReference type="EMBL" id="PKS08477.1"/>
    </source>
</evidence>
<dbReference type="PANTHER" id="PTHR33307">
    <property type="entry name" value="ALPHA-RHAMNOSIDASE (EUROFUNG)"/>
    <property type="match status" value="1"/>
</dbReference>
<dbReference type="InterPro" id="IPR012341">
    <property type="entry name" value="6hp_glycosidase-like_sf"/>
</dbReference>
<dbReference type="STRING" id="41688.A0A2N3N7V3"/>
<evidence type="ECO:0000313" key="5">
    <source>
        <dbReference type="Proteomes" id="UP000233524"/>
    </source>
</evidence>
<dbReference type="InterPro" id="IPR016007">
    <property type="entry name" value="Alpha_rhamnosid"/>
</dbReference>
<protein>
    <recommendedName>
        <fullName evidence="6">Alpha-L-rhamnosidase C-terminal domain-containing protein</fullName>
    </recommendedName>
</protein>
<dbReference type="Pfam" id="PF17390">
    <property type="entry name" value="Bac_rhamnosid_C"/>
    <property type="match status" value="1"/>
</dbReference>
<dbReference type="AlphaFoldDB" id="A0A2N3N7V3"/>
<comment type="caution">
    <text evidence="4">The sequence shown here is derived from an EMBL/GenBank/DDBJ whole genome shotgun (WGS) entry which is preliminary data.</text>
</comment>
<keyword evidence="1" id="KW-0378">Hydrolase</keyword>
<evidence type="ECO:0000256" key="1">
    <source>
        <dbReference type="ARBA" id="ARBA00022801"/>
    </source>
</evidence>
<reference evidence="4 5" key="1">
    <citation type="journal article" date="2017" name="G3 (Bethesda)">
        <title>First Draft Genome Sequence of the Pathogenic Fungus Lomentospora prolificans (Formerly Scedosporium prolificans).</title>
        <authorList>
            <person name="Luo R."/>
            <person name="Zimin A."/>
            <person name="Workman R."/>
            <person name="Fan Y."/>
            <person name="Pertea G."/>
            <person name="Grossman N."/>
            <person name="Wear M.P."/>
            <person name="Jia B."/>
            <person name="Miller H."/>
            <person name="Casadevall A."/>
            <person name="Timp W."/>
            <person name="Zhang S.X."/>
            <person name="Salzberg S.L."/>
        </authorList>
    </citation>
    <scope>NUCLEOTIDE SEQUENCE [LARGE SCALE GENOMIC DNA]</scope>
    <source>
        <strain evidence="4 5">JHH-5317</strain>
    </source>
</reference>
<dbReference type="Gene3D" id="1.50.10.10">
    <property type="match status" value="1"/>
</dbReference>
<dbReference type="Gene3D" id="2.60.420.10">
    <property type="entry name" value="Maltose phosphorylase, domain 3"/>
    <property type="match status" value="1"/>
</dbReference>
<dbReference type="VEuPathDB" id="FungiDB:jhhlp_004860"/>
<feature type="domain" description="Alpha-L-rhamnosidase C-terminal" evidence="3">
    <location>
        <begin position="132"/>
        <end position="206"/>
    </location>
</feature>
<accession>A0A2N3N7V3</accession>
<evidence type="ECO:0000259" key="3">
    <source>
        <dbReference type="Pfam" id="PF17390"/>
    </source>
</evidence>
<dbReference type="Pfam" id="PF17389">
    <property type="entry name" value="Bac_rhamnosid6H"/>
    <property type="match status" value="1"/>
</dbReference>
<proteinExistence type="predicted"/>
<gene>
    <name evidence="4" type="ORF">jhhlp_004860</name>
</gene>
<dbReference type="InParanoid" id="A0A2N3N7V3"/>
<dbReference type="EMBL" id="NLAX01000095">
    <property type="protein sequence ID" value="PKS08477.1"/>
    <property type="molecule type" value="Genomic_DNA"/>
</dbReference>
<dbReference type="InterPro" id="IPR035398">
    <property type="entry name" value="Bac_rhamnosid_C"/>
</dbReference>
<feature type="domain" description="Alpha-L-rhamnosidase six-hairpin glycosidase" evidence="2">
    <location>
        <begin position="2"/>
        <end position="123"/>
    </location>
</feature>
<dbReference type="Proteomes" id="UP000233524">
    <property type="component" value="Unassembled WGS sequence"/>
</dbReference>
<dbReference type="GO" id="GO:0005975">
    <property type="term" value="P:carbohydrate metabolic process"/>
    <property type="evidence" value="ECO:0007669"/>
    <property type="project" value="InterPro"/>
</dbReference>
<organism evidence="4 5">
    <name type="scientific">Lomentospora prolificans</name>
    <dbReference type="NCBI Taxonomy" id="41688"/>
    <lineage>
        <taxon>Eukaryota</taxon>
        <taxon>Fungi</taxon>
        <taxon>Dikarya</taxon>
        <taxon>Ascomycota</taxon>
        <taxon>Pezizomycotina</taxon>
        <taxon>Sordariomycetes</taxon>
        <taxon>Hypocreomycetidae</taxon>
        <taxon>Microascales</taxon>
        <taxon>Microascaceae</taxon>
        <taxon>Lomentospora</taxon>
    </lineage>
</organism>
<dbReference type="OrthoDB" id="5101883at2759"/>
<dbReference type="GO" id="GO:0016787">
    <property type="term" value="F:hydrolase activity"/>
    <property type="evidence" value="ECO:0007669"/>
    <property type="project" value="UniProtKB-KW"/>
</dbReference>
<dbReference type="PANTHER" id="PTHR33307:SF6">
    <property type="entry name" value="ALPHA-RHAMNOSIDASE (EUROFUNG)-RELATED"/>
    <property type="match status" value="1"/>
</dbReference>
<evidence type="ECO:0000259" key="2">
    <source>
        <dbReference type="Pfam" id="PF17389"/>
    </source>
</evidence>
<dbReference type="InterPro" id="IPR035396">
    <property type="entry name" value="Bac_rhamnosid6H"/>
</dbReference>
<sequence>MANRSQTASALALRWGWFTDENERQTAAQTLREIIADNDYLVGTGFAGTPELAGALHSINAIDDFYRMSLRTRVPSWLYQIVQNATTTWERWDSLLTNGTINPGGMTSFNHYVFEVFAKDMHQFIGGRSAAELGWKSINVAPYPGGNIMSAEARFVSPCGEVKSRQWIESGNMQAEKHRDGFHLTVWDSPNTRAKVTMPRSEEVIEIGSGYYEFHDFTYAA</sequence>
<name>A0A2N3N7V3_9PEZI</name>